<keyword evidence="4" id="KW-1185">Reference proteome</keyword>
<organism evidence="3 4">
    <name type="scientific">Chlamydomonas eustigma</name>
    <dbReference type="NCBI Taxonomy" id="1157962"/>
    <lineage>
        <taxon>Eukaryota</taxon>
        <taxon>Viridiplantae</taxon>
        <taxon>Chlorophyta</taxon>
        <taxon>core chlorophytes</taxon>
        <taxon>Chlorophyceae</taxon>
        <taxon>CS clade</taxon>
        <taxon>Chlamydomonadales</taxon>
        <taxon>Chlamydomonadaceae</taxon>
        <taxon>Chlamydomonas</taxon>
    </lineage>
</organism>
<dbReference type="AlphaFoldDB" id="A0A250WPQ6"/>
<evidence type="ECO:0000313" key="3">
    <source>
        <dbReference type="EMBL" id="GAX72679.1"/>
    </source>
</evidence>
<feature type="region of interest" description="Disordered" evidence="1">
    <location>
        <begin position="62"/>
        <end position="85"/>
    </location>
</feature>
<sequence length="139" mass="16118">MLSISRRNFHYRRSLEDASKASSYAILNLWFCRSVRACAKDKEDDSRLDWDSSWRAFQKRLQGQVESKTPGVRSQAPRLSPRLSPQQNRLRQQERLLLDFWTTEGFYKVGAVAATVLLLFCVIYAGPMPLDSRCTLPWC</sequence>
<keyword evidence="2" id="KW-1133">Transmembrane helix</keyword>
<accession>A0A250WPQ6</accession>
<protein>
    <submittedName>
        <fullName evidence="3">Uncharacterized protein</fullName>
    </submittedName>
</protein>
<name>A0A250WPQ6_9CHLO</name>
<evidence type="ECO:0000313" key="4">
    <source>
        <dbReference type="Proteomes" id="UP000232323"/>
    </source>
</evidence>
<evidence type="ECO:0000256" key="2">
    <source>
        <dbReference type="SAM" id="Phobius"/>
    </source>
</evidence>
<feature type="transmembrane region" description="Helical" evidence="2">
    <location>
        <begin position="105"/>
        <end position="126"/>
    </location>
</feature>
<reference evidence="3 4" key="1">
    <citation type="submission" date="2017-08" db="EMBL/GenBank/DDBJ databases">
        <title>Acidophilic green algal genome provides insights into adaptation to an acidic environment.</title>
        <authorList>
            <person name="Hirooka S."/>
            <person name="Hirose Y."/>
            <person name="Kanesaki Y."/>
            <person name="Higuchi S."/>
            <person name="Fujiwara T."/>
            <person name="Onuma R."/>
            <person name="Era A."/>
            <person name="Ohbayashi R."/>
            <person name="Uzuka A."/>
            <person name="Nozaki H."/>
            <person name="Yoshikawa H."/>
            <person name="Miyagishima S.Y."/>
        </authorList>
    </citation>
    <scope>NUCLEOTIDE SEQUENCE [LARGE SCALE GENOMIC DNA]</scope>
    <source>
        <strain evidence="3 4">NIES-2499</strain>
    </source>
</reference>
<dbReference type="EMBL" id="BEGY01000001">
    <property type="protein sequence ID" value="GAX72679.1"/>
    <property type="molecule type" value="Genomic_DNA"/>
</dbReference>
<proteinExistence type="predicted"/>
<comment type="caution">
    <text evidence="3">The sequence shown here is derived from an EMBL/GenBank/DDBJ whole genome shotgun (WGS) entry which is preliminary data.</text>
</comment>
<keyword evidence="2" id="KW-0812">Transmembrane</keyword>
<dbReference type="Proteomes" id="UP000232323">
    <property type="component" value="Unassembled WGS sequence"/>
</dbReference>
<gene>
    <name evidence="3" type="ORF">CEUSTIGMA_g135.t1</name>
</gene>
<evidence type="ECO:0000256" key="1">
    <source>
        <dbReference type="SAM" id="MobiDB-lite"/>
    </source>
</evidence>
<keyword evidence="2" id="KW-0472">Membrane</keyword>